<dbReference type="SUPFAM" id="SSF53474">
    <property type="entry name" value="alpha/beta-Hydrolases"/>
    <property type="match status" value="1"/>
</dbReference>
<dbReference type="GO" id="GO:0004252">
    <property type="term" value="F:serine-type endopeptidase activity"/>
    <property type="evidence" value="ECO:0007669"/>
    <property type="project" value="TreeGrafter"/>
</dbReference>
<dbReference type="STRING" id="106004.A0A1Y2FWI0"/>
<evidence type="ECO:0000256" key="3">
    <source>
        <dbReference type="ARBA" id="ARBA00010040"/>
    </source>
</evidence>
<dbReference type="GO" id="GO:0008242">
    <property type="term" value="F:omega peptidase activity"/>
    <property type="evidence" value="ECO:0007669"/>
    <property type="project" value="UniProtKB-EC"/>
</dbReference>
<evidence type="ECO:0000256" key="1">
    <source>
        <dbReference type="ARBA" id="ARBA00000721"/>
    </source>
</evidence>
<feature type="compositionally biased region" description="Pro residues" evidence="9">
    <location>
        <begin position="11"/>
        <end position="22"/>
    </location>
</feature>
<dbReference type="GO" id="GO:0005737">
    <property type="term" value="C:cytoplasm"/>
    <property type="evidence" value="ECO:0007669"/>
    <property type="project" value="UniProtKB-SubCell"/>
</dbReference>
<dbReference type="Pfam" id="PF00326">
    <property type="entry name" value="Peptidase_S9"/>
    <property type="match status" value="1"/>
</dbReference>
<dbReference type="InterPro" id="IPR029058">
    <property type="entry name" value="AB_hydrolase_fold"/>
</dbReference>
<keyword evidence="6" id="KW-0963">Cytoplasm</keyword>
<reference evidence="12 13" key="1">
    <citation type="submission" date="2016-07" db="EMBL/GenBank/DDBJ databases">
        <title>Pervasive Adenine N6-methylation of Active Genes in Fungi.</title>
        <authorList>
            <consortium name="DOE Joint Genome Institute"/>
            <person name="Mondo S.J."/>
            <person name="Dannebaum R.O."/>
            <person name="Kuo R.C."/>
            <person name="Labutti K."/>
            <person name="Haridas S."/>
            <person name="Kuo A."/>
            <person name="Salamov A."/>
            <person name="Ahrendt S.R."/>
            <person name="Lipzen A."/>
            <person name="Sullivan W."/>
            <person name="Andreopoulos W.B."/>
            <person name="Clum A."/>
            <person name="Lindquist E."/>
            <person name="Daum C."/>
            <person name="Ramamoorthy G.K."/>
            <person name="Gryganskyi A."/>
            <person name="Culley D."/>
            <person name="Magnuson J.K."/>
            <person name="James T.Y."/>
            <person name="O'Malley M.A."/>
            <person name="Stajich J.E."/>
            <person name="Spatafora J.W."/>
            <person name="Visel A."/>
            <person name="Grigoriev I.V."/>
        </authorList>
    </citation>
    <scope>NUCLEOTIDE SEQUENCE [LARGE SCALE GENOMIC DNA]</scope>
    <source>
        <strain evidence="12 13">62-1032</strain>
    </source>
</reference>
<organism evidence="12 13">
    <name type="scientific">Leucosporidium creatinivorum</name>
    <dbReference type="NCBI Taxonomy" id="106004"/>
    <lineage>
        <taxon>Eukaryota</taxon>
        <taxon>Fungi</taxon>
        <taxon>Dikarya</taxon>
        <taxon>Basidiomycota</taxon>
        <taxon>Pucciniomycotina</taxon>
        <taxon>Microbotryomycetes</taxon>
        <taxon>Leucosporidiales</taxon>
        <taxon>Leucosporidium</taxon>
    </lineage>
</organism>
<comment type="similarity">
    <text evidence="3">Belongs to the peptidase S9C family.</text>
</comment>
<comment type="caution">
    <text evidence="12">The sequence shown here is derived from an EMBL/GenBank/DDBJ whole genome shotgun (WGS) entry which is preliminary data.</text>
</comment>
<keyword evidence="7 12" id="KW-0378">Hydrolase</keyword>
<dbReference type="PANTHER" id="PTHR42776:SF4">
    <property type="entry name" value="ACYLAMINO-ACID-RELEASING ENZYME"/>
    <property type="match status" value="1"/>
</dbReference>
<feature type="domain" description="Acylamino-acid-releasing enzyme N-terminal" evidence="11">
    <location>
        <begin position="33"/>
        <end position="487"/>
    </location>
</feature>
<keyword evidence="13" id="KW-1185">Reference proteome</keyword>
<evidence type="ECO:0000256" key="2">
    <source>
        <dbReference type="ARBA" id="ARBA00004496"/>
    </source>
</evidence>
<evidence type="ECO:0000256" key="6">
    <source>
        <dbReference type="ARBA" id="ARBA00022490"/>
    </source>
</evidence>
<sequence>MTSHTSLQMPSPSPKRVPPPQRPTANNVDAAIQHFNSLLEHPTVTRATFLPSTSGDSNNTLLLDTSQRSISALIKRSATQTLGLTDDGAVAFSSPLAFTSPEVQHTSFSPDGKLQAVFRNISAKEGKGAKRVIEVLSVQDGLKLEELDVTEEHGDWYFDATFGPPSWHPSSHALLFTAEAPKPKTESLPQQSTYKYTPDFGETFTGKKFPCTFLFLLPSSPFRNAVSSTSDLPSKPSVHRLMNAEHFPSTNFGQPVFLPDNVDGTPRILATGYSSLGDTRKLGIVYCANRPAQIYEFSISIVPLDPSSPAKLTYRVLTATSQSDPTRSSRSPRVLHPPPNAPFAPLIVFLSNPVGGPHSSCASLHAVALQKDGGAKTVELVASVEKPKNLEDFPGLYVDQLPQSAFVLTEEGPGVVLSSIWRSRKVPLLVSLRTGEVTSLAPWPEANEEDVVLPYLGKGLESVNVLGTDGGGRVVAMRSGVVQIPEVVLLDLKKGGERDWKVIKAPSLPKKLANALSSLSYTVLPLPKFDASELILVSPCPIDPSAPAKPNLPPLITFPHGGPHSTTTTEWSAYTACLALAGYRVALVNYPGSLGYGQQFVDSLPPQLGTLEVEATLAAGHYLNTLSLASRTKGKKFVLGGSHGGWIAAHLSARFPDEFDATVMRNPVTDLASNSFNTDIPDWCYAEGALPYSLSHPPTAISPETFTHLRSISPLSHASHVTLPTLLLIGASDRRVPPDQGRTWYHALKGCKKSEVEMLVFEGNGHALDGTVEAEVVGFEAGLRWFERFTEW</sequence>
<evidence type="ECO:0000259" key="11">
    <source>
        <dbReference type="Pfam" id="PF19283"/>
    </source>
</evidence>
<dbReference type="AlphaFoldDB" id="A0A1Y2FWI0"/>
<dbReference type="InterPro" id="IPR001375">
    <property type="entry name" value="Peptidase_S9_cat"/>
</dbReference>
<proteinExistence type="inferred from homology"/>
<evidence type="ECO:0000313" key="12">
    <source>
        <dbReference type="EMBL" id="ORY88402.1"/>
    </source>
</evidence>
<dbReference type="InterPro" id="IPR045550">
    <property type="entry name" value="AARE_N"/>
</dbReference>
<feature type="region of interest" description="Disordered" evidence="9">
    <location>
        <begin position="1"/>
        <end position="26"/>
    </location>
</feature>
<evidence type="ECO:0000256" key="5">
    <source>
        <dbReference type="ARBA" id="ARBA00012917"/>
    </source>
</evidence>
<dbReference type="EMBL" id="MCGR01000010">
    <property type="protein sequence ID" value="ORY88402.1"/>
    <property type="molecule type" value="Genomic_DNA"/>
</dbReference>
<dbReference type="InParanoid" id="A0A1Y2FWI0"/>
<dbReference type="GO" id="GO:0006508">
    <property type="term" value="P:proteolysis"/>
    <property type="evidence" value="ECO:0007669"/>
    <property type="project" value="InterPro"/>
</dbReference>
<dbReference type="PANTHER" id="PTHR42776">
    <property type="entry name" value="SERINE PEPTIDASE S9 FAMILY MEMBER"/>
    <property type="match status" value="1"/>
</dbReference>
<gene>
    <name evidence="12" type="ORF">BCR35DRAFT_301516</name>
</gene>
<dbReference type="OrthoDB" id="43744at2759"/>
<evidence type="ECO:0000256" key="7">
    <source>
        <dbReference type="ARBA" id="ARBA00022801"/>
    </source>
</evidence>
<evidence type="ECO:0000256" key="4">
    <source>
        <dbReference type="ARBA" id="ARBA00011881"/>
    </source>
</evidence>
<name>A0A1Y2FWI0_9BASI</name>
<evidence type="ECO:0000256" key="9">
    <source>
        <dbReference type="SAM" id="MobiDB-lite"/>
    </source>
</evidence>
<comment type="subcellular location">
    <subcellularLocation>
        <location evidence="2">Cytoplasm</location>
    </subcellularLocation>
</comment>
<dbReference type="EC" id="3.4.19.1" evidence="5"/>
<evidence type="ECO:0000256" key="8">
    <source>
        <dbReference type="ARBA" id="ARBA00032829"/>
    </source>
</evidence>
<dbReference type="Gene3D" id="3.40.50.1820">
    <property type="entry name" value="alpha/beta hydrolase"/>
    <property type="match status" value="1"/>
</dbReference>
<comment type="subunit">
    <text evidence="4">Homotetramer.</text>
</comment>
<evidence type="ECO:0000313" key="13">
    <source>
        <dbReference type="Proteomes" id="UP000193467"/>
    </source>
</evidence>
<accession>A0A1Y2FWI0</accession>
<feature type="domain" description="Peptidase S9 prolyl oligopeptidase catalytic" evidence="10">
    <location>
        <begin position="574"/>
        <end position="788"/>
    </location>
</feature>
<evidence type="ECO:0000259" key="10">
    <source>
        <dbReference type="Pfam" id="PF00326"/>
    </source>
</evidence>
<comment type="catalytic activity">
    <reaction evidence="1">
        <text>Cleavage of an N-acetyl or N-formyl amino acid from the N-terminus of a polypeptide.</text>
        <dbReference type="EC" id="3.4.19.1"/>
    </reaction>
</comment>
<dbReference type="Proteomes" id="UP000193467">
    <property type="component" value="Unassembled WGS sequence"/>
</dbReference>
<dbReference type="Pfam" id="PF19283">
    <property type="entry name" value="APEH_N"/>
    <property type="match status" value="1"/>
</dbReference>
<protein>
    <recommendedName>
        <fullName evidence="5">acylaminoacyl-peptidase</fullName>
        <ecNumber evidence="5">3.4.19.1</ecNumber>
    </recommendedName>
    <alternativeName>
        <fullName evidence="8">Dipeptidyl-peptidase V</fullName>
    </alternativeName>
</protein>